<evidence type="ECO:0000313" key="6">
    <source>
        <dbReference type="Proteomes" id="UP000019109"/>
    </source>
</evidence>
<comment type="caution">
    <text evidence="5">The sequence shown here is derived from an EMBL/GenBank/DDBJ whole genome shotgun (WGS) entry which is preliminary data.</text>
</comment>
<dbReference type="CDD" id="cd04181">
    <property type="entry name" value="NTP_transferase"/>
    <property type="match status" value="1"/>
</dbReference>
<dbReference type="InterPro" id="IPR029044">
    <property type="entry name" value="Nucleotide-diphossugar_trans"/>
</dbReference>
<dbReference type="InterPro" id="IPR011004">
    <property type="entry name" value="Trimer_LpxA-like_sf"/>
</dbReference>
<dbReference type="FunFam" id="3.90.550.10:FF:000013">
    <property type="entry name" value="mannose-1-phosphate guanyltransferase beta"/>
    <property type="match status" value="1"/>
</dbReference>
<gene>
    <name evidence="5" type="ORF">JCM21531_1356</name>
</gene>
<evidence type="ECO:0000313" key="5">
    <source>
        <dbReference type="EMBL" id="GAE87947.1"/>
    </source>
</evidence>
<evidence type="ECO:0000256" key="2">
    <source>
        <dbReference type="ARBA" id="ARBA00022679"/>
    </source>
</evidence>
<evidence type="ECO:0000256" key="1">
    <source>
        <dbReference type="ARBA" id="ARBA00007274"/>
    </source>
</evidence>
<dbReference type="EMBL" id="BAVR01000012">
    <property type="protein sequence ID" value="GAE87947.1"/>
    <property type="molecule type" value="Genomic_DNA"/>
</dbReference>
<dbReference type="SUPFAM" id="SSF53448">
    <property type="entry name" value="Nucleotide-diphospho-sugar transferases"/>
    <property type="match status" value="1"/>
</dbReference>
<dbReference type="OrthoDB" id="9803871at2"/>
<proteinExistence type="inferred from homology"/>
<dbReference type="PANTHER" id="PTHR22572">
    <property type="entry name" value="SUGAR-1-PHOSPHATE GUANYL TRANSFERASE"/>
    <property type="match status" value="1"/>
</dbReference>
<keyword evidence="2 5" id="KW-0808">Transferase</keyword>
<protein>
    <submittedName>
        <fullName evidence="5">Mannose-1-phosphate guanylyltransferase</fullName>
    </submittedName>
</protein>
<name>W4V493_9FIRM</name>
<dbReference type="Pfam" id="PF00483">
    <property type="entry name" value="NTP_transferase"/>
    <property type="match status" value="1"/>
</dbReference>
<accession>W4V493</accession>
<dbReference type="AlphaFoldDB" id="W4V493"/>
<feature type="domain" description="Mannose-1-phosphate guanyltransferase C-terminal" evidence="4">
    <location>
        <begin position="262"/>
        <end position="339"/>
    </location>
</feature>
<dbReference type="InterPro" id="IPR005835">
    <property type="entry name" value="NTP_transferase_dom"/>
</dbReference>
<evidence type="ECO:0000259" key="3">
    <source>
        <dbReference type="Pfam" id="PF00483"/>
    </source>
</evidence>
<dbReference type="Gene3D" id="3.90.550.10">
    <property type="entry name" value="Spore Coat Polysaccharide Biosynthesis Protein SpsA, Chain A"/>
    <property type="match status" value="1"/>
</dbReference>
<keyword evidence="5" id="KW-0548">Nucleotidyltransferase</keyword>
<dbReference type="GO" id="GO:0016779">
    <property type="term" value="F:nucleotidyltransferase activity"/>
    <property type="evidence" value="ECO:0007669"/>
    <property type="project" value="UniProtKB-KW"/>
</dbReference>
<dbReference type="RefSeq" id="WP_038287880.1">
    <property type="nucleotide sequence ID" value="NZ_BAVR01000012.1"/>
</dbReference>
<dbReference type="Gene3D" id="2.160.10.10">
    <property type="entry name" value="Hexapeptide repeat proteins"/>
    <property type="match status" value="1"/>
</dbReference>
<dbReference type="Pfam" id="PF25087">
    <property type="entry name" value="GMPPB_C"/>
    <property type="match status" value="1"/>
</dbReference>
<dbReference type="InterPro" id="IPR056729">
    <property type="entry name" value="GMPPB_C"/>
</dbReference>
<dbReference type="STRING" id="1294263.JCM21531_1356"/>
<keyword evidence="6" id="KW-1185">Reference proteome</keyword>
<reference evidence="5" key="1">
    <citation type="journal article" date="2014" name="Genome Announc.">
        <title>Draft Genome Sequence of Clostridium straminisolvens Strain JCM 21531T, Isolated from a Cellulose-Degrading Bacterial Community.</title>
        <authorList>
            <person name="Yuki M."/>
            <person name="Oshima K."/>
            <person name="Suda W."/>
            <person name="Sakamoto M."/>
            <person name="Kitamura K."/>
            <person name="Iida T."/>
            <person name="Hattori M."/>
            <person name="Ohkuma M."/>
        </authorList>
    </citation>
    <scope>NUCLEOTIDE SEQUENCE [LARGE SCALE GENOMIC DNA]</scope>
    <source>
        <strain evidence="5">JCM 21531</strain>
    </source>
</reference>
<dbReference type="InterPro" id="IPR050486">
    <property type="entry name" value="Mannose-1P_guanyltransferase"/>
</dbReference>
<evidence type="ECO:0000259" key="4">
    <source>
        <dbReference type="Pfam" id="PF25087"/>
    </source>
</evidence>
<comment type="similarity">
    <text evidence="1">Belongs to the transferase hexapeptide repeat family.</text>
</comment>
<organism evidence="5 6">
    <name type="scientific">Acetivibrio straminisolvens JCM 21531</name>
    <dbReference type="NCBI Taxonomy" id="1294263"/>
    <lineage>
        <taxon>Bacteria</taxon>
        <taxon>Bacillati</taxon>
        <taxon>Bacillota</taxon>
        <taxon>Clostridia</taxon>
        <taxon>Eubacteriales</taxon>
        <taxon>Oscillospiraceae</taxon>
        <taxon>Acetivibrio</taxon>
    </lineage>
</organism>
<dbReference type="SUPFAM" id="SSF51161">
    <property type="entry name" value="Trimeric LpxA-like enzymes"/>
    <property type="match status" value="1"/>
</dbReference>
<dbReference type="Proteomes" id="UP000019109">
    <property type="component" value="Unassembled WGS sequence"/>
</dbReference>
<sequence length="347" mass="38396">MKALFLAGGFGTRLRPITNDLPKPMVPIMGKPLLERNIERLKSYGIDEIVLSTCYKPHKIDKYFEDGEKFGAKINYITEEEPLGTAGAIKNAEKFLSDTFLVFNADILSDIDIADMIRFHKEKGAMATIAVTRVDNPSAYGVIEHDDDSFITAFKEKPKPHESKSNLINAGVYIFEREILNHIPGGRAVSIERETYPLLLEKGFKMAVYDKCSYWLDLGTPGKYLKVHKDILKGLVPIGNYDFGENRVFISESAKVDRSANIRGPVYIGENVVIGPSAVVGPNTVLFDNAFVGVGAKVEDSVVWDNVNVEKGAKVMNSVIMSNCTIDKDSERCNSVLTENSSHPIAV</sequence>
<feature type="domain" description="Nucleotidyl transferase" evidence="3">
    <location>
        <begin position="2"/>
        <end position="233"/>
    </location>
</feature>